<dbReference type="Gene3D" id="3.40.50.2300">
    <property type="match status" value="1"/>
</dbReference>
<evidence type="ECO:0000256" key="1">
    <source>
        <dbReference type="ARBA" id="ARBA00022553"/>
    </source>
</evidence>
<feature type="modified residue" description="4-aspartylphosphate" evidence="3">
    <location>
        <position position="64"/>
    </location>
</feature>
<keyword evidence="1 3" id="KW-0597">Phosphoprotein</keyword>
<dbReference type="KEGG" id="epl:P4G45_01190"/>
<evidence type="ECO:0000313" key="6">
    <source>
        <dbReference type="EMBL" id="XBH10365.1"/>
    </source>
</evidence>
<evidence type="ECO:0000259" key="4">
    <source>
        <dbReference type="PROSITE" id="PS50043"/>
    </source>
</evidence>
<dbReference type="CDD" id="cd06170">
    <property type="entry name" value="LuxR_C_like"/>
    <property type="match status" value="1"/>
</dbReference>
<dbReference type="GO" id="GO:0000160">
    <property type="term" value="P:phosphorelay signal transduction system"/>
    <property type="evidence" value="ECO:0007669"/>
    <property type="project" value="InterPro"/>
</dbReference>
<protein>
    <submittedName>
        <fullName evidence="6">Response regulator transcription factor</fullName>
    </submittedName>
</protein>
<dbReference type="GO" id="GO:0006355">
    <property type="term" value="P:regulation of DNA-templated transcription"/>
    <property type="evidence" value="ECO:0007669"/>
    <property type="project" value="InterPro"/>
</dbReference>
<name>A0AAU7CZ21_9BACT</name>
<dbReference type="CDD" id="cd17535">
    <property type="entry name" value="REC_NarL-like"/>
    <property type="match status" value="1"/>
</dbReference>
<dbReference type="InterPro" id="IPR039420">
    <property type="entry name" value="WalR-like"/>
</dbReference>
<dbReference type="InterPro" id="IPR001789">
    <property type="entry name" value="Sig_transdc_resp-reg_receiver"/>
</dbReference>
<reference evidence="6" key="1">
    <citation type="submission" date="2023-03" db="EMBL/GenBank/DDBJ databases">
        <title>Edaphobacter sp.</title>
        <authorList>
            <person name="Huber K.J."/>
            <person name="Papendorf J."/>
            <person name="Pilke C."/>
            <person name="Bunk B."/>
            <person name="Sproeer C."/>
            <person name="Pester M."/>
        </authorList>
    </citation>
    <scope>NUCLEOTIDE SEQUENCE</scope>
    <source>
        <strain evidence="6">DSM 109919</strain>
    </source>
</reference>
<dbReference type="Pfam" id="PF00196">
    <property type="entry name" value="GerE"/>
    <property type="match status" value="1"/>
</dbReference>
<dbReference type="PANTHER" id="PTHR43214:SF43">
    <property type="entry name" value="TWO-COMPONENT RESPONSE REGULATOR"/>
    <property type="match status" value="1"/>
</dbReference>
<keyword evidence="2" id="KW-0238">DNA-binding</keyword>
<dbReference type="InterPro" id="IPR000792">
    <property type="entry name" value="Tscrpt_reg_LuxR_C"/>
</dbReference>
<dbReference type="PROSITE" id="PS50110">
    <property type="entry name" value="RESPONSE_REGULATORY"/>
    <property type="match status" value="1"/>
</dbReference>
<dbReference type="PANTHER" id="PTHR43214">
    <property type="entry name" value="TWO-COMPONENT RESPONSE REGULATOR"/>
    <property type="match status" value="1"/>
</dbReference>
<evidence type="ECO:0000256" key="3">
    <source>
        <dbReference type="PROSITE-ProRule" id="PRU00169"/>
    </source>
</evidence>
<proteinExistence type="predicted"/>
<evidence type="ECO:0000259" key="5">
    <source>
        <dbReference type="PROSITE" id="PS50110"/>
    </source>
</evidence>
<accession>A0AAU7CZ21</accession>
<dbReference type="AlphaFoldDB" id="A0AAU7CZ21"/>
<dbReference type="PRINTS" id="PR00038">
    <property type="entry name" value="HTHLUXR"/>
</dbReference>
<dbReference type="SUPFAM" id="SSF46894">
    <property type="entry name" value="C-terminal effector domain of the bipartite response regulators"/>
    <property type="match status" value="1"/>
</dbReference>
<dbReference type="Pfam" id="PF00072">
    <property type="entry name" value="Response_reg"/>
    <property type="match status" value="1"/>
</dbReference>
<organism evidence="6">
    <name type="scientific">Edaphobacter paludis</name>
    <dbReference type="NCBI Taxonomy" id="3035702"/>
    <lineage>
        <taxon>Bacteria</taxon>
        <taxon>Pseudomonadati</taxon>
        <taxon>Acidobacteriota</taxon>
        <taxon>Terriglobia</taxon>
        <taxon>Terriglobales</taxon>
        <taxon>Acidobacteriaceae</taxon>
        <taxon>Edaphobacter</taxon>
    </lineage>
</organism>
<dbReference type="SUPFAM" id="SSF52172">
    <property type="entry name" value="CheY-like"/>
    <property type="match status" value="1"/>
</dbReference>
<gene>
    <name evidence="6" type="ORF">P4G45_01190</name>
</gene>
<sequence length="216" mass="23687">MTNTTNPLANPIRILIVDDHPVVRAGLTSMLGTQAELQVIGSASSGEEALAMIQRDDPDVVLLDLRMPGLNGIDMLVAAKKSGSHVRAIILTSYETDEDIYRAVQAGAQGYLLKDTPFKEMLEAIRAVNAGKRYIPRQIAQRLAERMMRTELTARELEILKMLAKGPTNKQIGHALGISDYTVRNHVNSIIEKLEVSDRTEAATTAIQRGIITVDD</sequence>
<dbReference type="SMART" id="SM00421">
    <property type="entry name" value="HTH_LUXR"/>
    <property type="match status" value="1"/>
</dbReference>
<dbReference type="RefSeq" id="WP_348267872.1">
    <property type="nucleotide sequence ID" value="NZ_CP121194.1"/>
</dbReference>
<feature type="domain" description="HTH luxR-type" evidence="4">
    <location>
        <begin position="145"/>
        <end position="210"/>
    </location>
</feature>
<dbReference type="InterPro" id="IPR011006">
    <property type="entry name" value="CheY-like_superfamily"/>
</dbReference>
<dbReference type="PROSITE" id="PS50043">
    <property type="entry name" value="HTH_LUXR_2"/>
    <property type="match status" value="1"/>
</dbReference>
<dbReference type="EMBL" id="CP121194">
    <property type="protein sequence ID" value="XBH10365.1"/>
    <property type="molecule type" value="Genomic_DNA"/>
</dbReference>
<dbReference type="PROSITE" id="PS00622">
    <property type="entry name" value="HTH_LUXR_1"/>
    <property type="match status" value="1"/>
</dbReference>
<dbReference type="SMART" id="SM00448">
    <property type="entry name" value="REC"/>
    <property type="match status" value="1"/>
</dbReference>
<dbReference type="GO" id="GO:0003677">
    <property type="term" value="F:DNA binding"/>
    <property type="evidence" value="ECO:0007669"/>
    <property type="project" value="UniProtKB-KW"/>
</dbReference>
<dbReference type="InterPro" id="IPR058245">
    <property type="entry name" value="NreC/VraR/RcsB-like_REC"/>
</dbReference>
<dbReference type="InterPro" id="IPR016032">
    <property type="entry name" value="Sig_transdc_resp-reg_C-effctor"/>
</dbReference>
<feature type="domain" description="Response regulatory" evidence="5">
    <location>
        <begin position="13"/>
        <end position="129"/>
    </location>
</feature>
<evidence type="ECO:0000256" key="2">
    <source>
        <dbReference type="ARBA" id="ARBA00023125"/>
    </source>
</evidence>